<keyword evidence="6" id="KW-1185">Reference proteome</keyword>
<dbReference type="SUPFAM" id="SSF56801">
    <property type="entry name" value="Acetyl-CoA synthetase-like"/>
    <property type="match status" value="1"/>
</dbReference>
<evidence type="ECO:0008006" key="7">
    <source>
        <dbReference type="Google" id="ProtNLM"/>
    </source>
</evidence>
<dbReference type="InterPro" id="IPR020845">
    <property type="entry name" value="AMP-binding_CS"/>
</dbReference>
<evidence type="ECO:0000256" key="2">
    <source>
        <dbReference type="SAM" id="MobiDB-lite"/>
    </source>
</evidence>
<comment type="similarity">
    <text evidence="1">Belongs to the ATP-dependent AMP-binding enzyme family.</text>
</comment>
<dbReference type="PANTHER" id="PTHR43347">
    <property type="entry name" value="ACYL-COA SYNTHETASE"/>
    <property type="match status" value="1"/>
</dbReference>
<dbReference type="EMBL" id="QLLG01000243">
    <property type="protein sequence ID" value="RMX65531.1"/>
    <property type="molecule type" value="Genomic_DNA"/>
</dbReference>
<evidence type="ECO:0000256" key="1">
    <source>
        <dbReference type="ARBA" id="ARBA00006432"/>
    </source>
</evidence>
<evidence type="ECO:0000259" key="3">
    <source>
        <dbReference type="Pfam" id="PF00501"/>
    </source>
</evidence>
<feature type="domain" description="Acetyl-coenzyme A synthetase N-terminal" evidence="4">
    <location>
        <begin position="29"/>
        <end position="70"/>
    </location>
</feature>
<feature type="domain" description="AMP-dependent synthetase/ligase" evidence="3">
    <location>
        <begin position="80"/>
        <end position="266"/>
    </location>
</feature>
<dbReference type="Gene3D" id="3.40.50.12780">
    <property type="entry name" value="N-terminal domain of ligase-like"/>
    <property type="match status" value="1"/>
</dbReference>
<reference evidence="5 6" key="1">
    <citation type="submission" date="2018-06" db="EMBL/GenBank/DDBJ databases">
        <title>Comparative genomics of downy mildews reveals potential adaptations to biotrophy.</title>
        <authorList>
            <person name="Fletcher K."/>
            <person name="Klosterman S.J."/>
            <person name="Derevnina L."/>
            <person name="Martin F."/>
            <person name="Koike S."/>
            <person name="Reyes Chin-Wo S."/>
            <person name="Mou B."/>
            <person name="Michelmore R."/>
        </authorList>
    </citation>
    <scope>NUCLEOTIDE SEQUENCE [LARGE SCALE GENOMIC DNA]</scope>
    <source>
        <strain evidence="5 6">R14</strain>
    </source>
</reference>
<comment type="caution">
    <text evidence="5">The sequence shown here is derived from an EMBL/GenBank/DDBJ whole genome shotgun (WGS) entry which is preliminary data.</text>
</comment>
<dbReference type="InterPro" id="IPR042099">
    <property type="entry name" value="ANL_N_sf"/>
</dbReference>
<feature type="region of interest" description="Disordered" evidence="2">
    <location>
        <begin position="1"/>
        <end position="20"/>
    </location>
</feature>
<dbReference type="Pfam" id="PF16177">
    <property type="entry name" value="ACAS_N"/>
    <property type="match status" value="1"/>
</dbReference>
<dbReference type="VEuPathDB" id="FungiDB:DD237_001979"/>
<evidence type="ECO:0000313" key="6">
    <source>
        <dbReference type="Proteomes" id="UP000282087"/>
    </source>
</evidence>
<sequence>MCVTHVSPVDERSPATRSSTAVASTSQRIFWAEAAHDIEWFKPWSKVLDTTNGPSSRRFVGGEMNTCYNALDVHVNSGRGNVVALHYECPLTNTTTTMTYSQLLEEVSVFAGGLQKLGFKKSDRVVIYMPAVLETTVAMLACARLGAEHSVVFGGFATLELAARIEDATPKLIISPSCGVEPKGIIDYGLLLNEALKRSTFKPSIVVMMQRDICPFLITKERDVNWRDVMAMGSPVNAVLVLAEDLLYILYTSGTTGRPKGVVQDNGSHAVALK</sequence>
<dbReference type="PRINTS" id="PR00154">
    <property type="entry name" value="AMPBINDING"/>
</dbReference>
<dbReference type="InterPro" id="IPR020459">
    <property type="entry name" value="AMP-binding"/>
</dbReference>
<proteinExistence type="inferred from homology"/>
<evidence type="ECO:0000313" key="5">
    <source>
        <dbReference type="EMBL" id="RMX65531.1"/>
    </source>
</evidence>
<dbReference type="Pfam" id="PF00501">
    <property type="entry name" value="AMP-binding"/>
    <property type="match status" value="1"/>
</dbReference>
<dbReference type="PANTHER" id="PTHR43347:SF3">
    <property type="entry name" value="ACYL-COA SYNTHETASE SHORT-CHAIN FAMILY MEMBER 3, MITOCHONDRIAL"/>
    <property type="match status" value="1"/>
</dbReference>
<dbReference type="STRING" id="542832.A0A3M6VHP8"/>
<name>A0A3M6VHP8_9STRA</name>
<evidence type="ECO:0000259" key="4">
    <source>
        <dbReference type="Pfam" id="PF16177"/>
    </source>
</evidence>
<dbReference type="InterPro" id="IPR032387">
    <property type="entry name" value="ACAS_N"/>
</dbReference>
<protein>
    <recommendedName>
        <fullName evidence="7">AMP-dependent synthetase/ligase domain-containing protein</fullName>
    </recommendedName>
</protein>
<dbReference type="GO" id="GO:0050218">
    <property type="term" value="F:propionate-CoA ligase activity"/>
    <property type="evidence" value="ECO:0007669"/>
    <property type="project" value="TreeGrafter"/>
</dbReference>
<dbReference type="AlphaFoldDB" id="A0A3M6VHP8"/>
<dbReference type="PROSITE" id="PS00455">
    <property type="entry name" value="AMP_BINDING"/>
    <property type="match status" value="1"/>
</dbReference>
<accession>A0A3M6VHP8</accession>
<organism evidence="5 6">
    <name type="scientific">Peronospora effusa</name>
    <dbReference type="NCBI Taxonomy" id="542832"/>
    <lineage>
        <taxon>Eukaryota</taxon>
        <taxon>Sar</taxon>
        <taxon>Stramenopiles</taxon>
        <taxon>Oomycota</taxon>
        <taxon>Peronosporomycetes</taxon>
        <taxon>Peronosporales</taxon>
        <taxon>Peronosporaceae</taxon>
        <taxon>Peronospora</taxon>
    </lineage>
</organism>
<dbReference type="InterPro" id="IPR000873">
    <property type="entry name" value="AMP-dep_synth/lig_dom"/>
</dbReference>
<gene>
    <name evidence="5" type="ORF">DD238_004918</name>
</gene>
<dbReference type="Proteomes" id="UP000282087">
    <property type="component" value="Unassembled WGS sequence"/>
</dbReference>